<evidence type="ECO:0000313" key="2">
    <source>
        <dbReference type="EMBL" id="NCU18596.1"/>
    </source>
</evidence>
<keyword evidence="1" id="KW-0812">Transmembrane</keyword>
<organism evidence="2 3">
    <name type="scientific">Pallidibacillus pasinlerensis</name>
    <dbReference type="NCBI Taxonomy" id="2703818"/>
    <lineage>
        <taxon>Bacteria</taxon>
        <taxon>Bacillati</taxon>
        <taxon>Bacillota</taxon>
        <taxon>Bacilli</taxon>
        <taxon>Bacillales</taxon>
        <taxon>Bacillaceae</taxon>
        <taxon>Pallidibacillus</taxon>
    </lineage>
</organism>
<sequence length="65" mass="6998">MKIFVAIIVGLVGGFILGVALSSFIGILGMTVLSQPLGIKYLPYITAFICAIVLPVLEYKKQVKQ</sequence>
<dbReference type="RefSeq" id="WP_161921424.1">
    <property type="nucleotide sequence ID" value="NZ_JAACYS010000068.1"/>
</dbReference>
<feature type="transmembrane region" description="Helical" evidence="1">
    <location>
        <begin position="7"/>
        <end position="29"/>
    </location>
</feature>
<dbReference type="Pfam" id="PF19382">
    <property type="entry name" value="DUF5957"/>
    <property type="match status" value="1"/>
</dbReference>
<feature type="transmembrane region" description="Helical" evidence="1">
    <location>
        <begin position="41"/>
        <end position="59"/>
    </location>
</feature>
<evidence type="ECO:0000256" key="1">
    <source>
        <dbReference type="SAM" id="Phobius"/>
    </source>
</evidence>
<name>A0ABX0A5E3_9BACI</name>
<comment type="caution">
    <text evidence="2">The sequence shown here is derived from an EMBL/GenBank/DDBJ whole genome shotgun (WGS) entry which is preliminary data.</text>
</comment>
<keyword evidence="1" id="KW-1133">Transmembrane helix</keyword>
<keyword evidence="3" id="KW-1185">Reference proteome</keyword>
<dbReference type="InterPro" id="IPR046001">
    <property type="entry name" value="DUF5957"/>
</dbReference>
<gene>
    <name evidence="2" type="ORF">GW534_12865</name>
</gene>
<dbReference type="Proteomes" id="UP000743899">
    <property type="component" value="Unassembled WGS sequence"/>
</dbReference>
<evidence type="ECO:0000313" key="3">
    <source>
        <dbReference type="Proteomes" id="UP000743899"/>
    </source>
</evidence>
<accession>A0ABX0A5E3</accession>
<protein>
    <submittedName>
        <fullName evidence="2">Uncharacterized protein</fullName>
    </submittedName>
</protein>
<reference evidence="2 3" key="1">
    <citation type="submission" date="2020-01" db="EMBL/GenBank/DDBJ databases">
        <title>A novel Bacillus sp. from Pasinler.</title>
        <authorList>
            <person name="Adiguzel A."/>
            <person name="Ay H."/>
            <person name="Baltaci M.O."/>
        </authorList>
    </citation>
    <scope>NUCLEOTIDE SEQUENCE [LARGE SCALE GENOMIC DNA]</scope>
    <source>
        <strain evidence="2 3">P1</strain>
    </source>
</reference>
<dbReference type="EMBL" id="JAACYS010000068">
    <property type="protein sequence ID" value="NCU18596.1"/>
    <property type="molecule type" value="Genomic_DNA"/>
</dbReference>
<proteinExistence type="predicted"/>
<keyword evidence="1" id="KW-0472">Membrane</keyword>